<dbReference type="InterPro" id="IPR020846">
    <property type="entry name" value="MFS_dom"/>
</dbReference>
<reference evidence="7 8" key="1">
    <citation type="submission" date="2016-04" db="EMBL/GenBank/DDBJ databases">
        <title>A degradative enzymes factory behind the ericoid mycorrhizal symbiosis.</title>
        <authorList>
            <consortium name="DOE Joint Genome Institute"/>
            <person name="Martino E."/>
            <person name="Morin E."/>
            <person name="Grelet G."/>
            <person name="Kuo A."/>
            <person name="Kohler A."/>
            <person name="Daghino S."/>
            <person name="Barry K."/>
            <person name="Choi C."/>
            <person name="Cichocki N."/>
            <person name="Clum A."/>
            <person name="Copeland A."/>
            <person name="Hainaut M."/>
            <person name="Haridas S."/>
            <person name="Labutti K."/>
            <person name="Lindquist E."/>
            <person name="Lipzen A."/>
            <person name="Khouja H.-R."/>
            <person name="Murat C."/>
            <person name="Ohm R."/>
            <person name="Olson A."/>
            <person name="Spatafora J."/>
            <person name="Veneault-Fourrey C."/>
            <person name="Henrissat B."/>
            <person name="Grigoriev I."/>
            <person name="Martin F."/>
            <person name="Perotto S."/>
        </authorList>
    </citation>
    <scope>NUCLEOTIDE SEQUENCE [LARGE SCALE GENOMIC DNA]</scope>
    <source>
        <strain evidence="7 8">F</strain>
    </source>
</reference>
<feature type="transmembrane region" description="Helical" evidence="5">
    <location>
        <begin position="432"/>
        <end position="451"/>
    </location>
</feature>
<feature type="transmembrane region" description="Helical" evidence="5">
    <location>
        <begin position="403"/>
        <end position="425"/>
    </location>
</feature>
<feature type="domain" description="Major facilitator superfamily (MFS) profile" evidence="6">
    <location>
        <begin position="26"/>
        <end position="496"/>
    </location>
</feature>
<evidence type="ECO:0000259" key="6">
    <source>
        <dbReference type="PROSITE" id="PS50850"/>
    </source>
</evidence>
<dbReference type="PROSITE" id="PS50850">
    <property type="entry name" value="MFS"/>
    <property type="match status" value="1"/>
</dbReference>
<dbReference type="Proteomes" id="UP000235786">
    <property type="component" value="Unassembled WGS sequence"/>
</dbReference>
<evidence type="ECO:0000256" key="3">
    <source>
        <dbReference type="ARBA" id="ARBA00022989"/>
    </source>
</evidence>
<feature type="transmembrane region" description="Helical" evidence="5">
    <location>
        <begin position="325"/>
        <end position="350"/>
    </location>
</feature>
<gene>
    <name evidence="7" type="ORF">L207DRAFT_561151</name>
</gene>
<evidence type="ECO:0000313" key="7">
    <source>
        <dbReference type="EMBL" id="PMD47713.1"/>
    </source>
</evidence>
<name>A0A2J6SAB7_HYAVF</name>
<feature type="transmembrane region" description="Helical" evidence="5">
    <location>
        <begin position="62"/>
        <end position="80"/>
    </location>
</feature>
<feature type="transmembrane region" description="Helical" evidence="5">
    <location>
        <begin position="146"/>
        <end position="174"/>
    </location>
</feature>
<dbReference type="Pfam" id="PF07690">
    <property type="entry name" value="MFS_1"/>
    <property type="match status" value="1"/>
</dbReference>
<protein>
    <submittedName>
        <fullName evidence="7">MFS transporter</fullName>
    </submittedName>
</protein>
<evidence type="ECO:0000256" key="5">
    <source>
        <dbReference type="SAM" id="Phobius"/>
    </source>
</evidence>
<dbReference type="Gene3D" id="1.20.1250.20">
    <property type="entry name" value="MFS general substrate transporter like domains"/>
    <property type="match status" value="1"/>
</dbReference>
<keyword evidence="2 5" id="KW-0812">Transmembrane</keyword>
<dbReference type="STRING" id="1149755.A0A2J6SAB7"/>
<keyword evidence="4 5" id="KW-0472">Membrane</keyword>
<evidence type="ECO:0000256" key="2">
    <source>
        <dbReference type="ARBA" id="ARBA00022692"/>
    </source>
</evidence>
<feature type="transmembrane region" description="Helical" evidence="5">
    <location>
        <begin position="463"/>
        <end position="484"/>
    </location>
</feature>
<feature type="transmembrane region" description="Helical" evidence="5">
    <location>
        <begin position="282"/>
        <end position="305"/>
    </location>
</feature>
<dbReference type="PANTHER" id="PTHR23502">
    <property type="entry name" value="MAJOR FACILITATOR SUPERFAMILY"/>
    <property type="match status" value="1"/>
</dbReference>
<dbReference type="GO" id="GO:0022857">
    <property type="term" value="F:transmembrane transporter activity"/>
    <property type="evidence" value="ECO:0007669"/>
    <property type="project" value="InterPro"/>
</dbReference>
<dbReference type="EMBL" id="KZ613938">
    <property type="protein sequence ID" value="PMD47713.1"/>
    <property type="molecule type" value="Genomic_DNA"/>
</dbReference>
<dbReference type="InterPro" id="IPR011701">
    <property type="entry name" value="MFS"/>
</dbReference>
<evidence type="ECO:0000256" key="4">
    <source>
        <dbReference type="ARBA" id="ARBA00023136"/>
    </source>
</evidence>
<feature type="transmembrane region" description="Helical" evidence="5">
    <location>
        <begin position="117"/>
        <end position="139"/>
    </location>
</feature>
<organism evidence="7 8">
    <name type="scientific">Hyaloscypha variabilis (strain UAMH 11265 / GT02V1 / F)</name>
    <name type="common">Meliniomyces variabilis</name>
    <dbReference type="NCBI Taxonomy" id="1149755"/>
    <lineage>
        <taxon>Eukaryota</taxon>
        <taxon>Fungi</taxon>
        <taxon>Dikarya</taxon>
        <taxon>Ascomycota</taxon>
        <taxon>Pezizomycotina</taxon>
        <taxon>Leotiomycetes</taxon>
        <taxon>Helotiales</taxon>
        <taxon>Hyaloscyphaceae</taxon>
        <taxon>Hyaloscypha</taxon>
        <taxon>Hyaloscypha variabilis</taxon>
    </lineage>
</organism>
<feature type="transmembrane region" description="Helical" evidence="5">
    <location>
        <begin position="371"/>
        <end position="391"/>
    </location>
</feature>
<accession>A0A2J6SAB7</accession>
<comment type="subcellular location">
    <subcellularLocation>
        <location evidence="1">Membrane</location>
        <topology evidence="1">Multi-pass membrane protein</topology>
    </subcellularLocation>
</comment>
<dbReference type="InterPro" id="IPR036259">
    <property type="entry name" value="MFS_trans_sf"/>
</dbReference>
<evidence type="ECO:0000256" key="1">
    <source>
        <dbReference type="ARBA" id="ARBA00004141"/>
    </source>
</evidence>
<keyword evidence="3 5" id="KW-1133">Transmembrane helix</keyword>
<evidence type="ECO:0000313" key="8">
    <source>
        <dbReference type="Proteomes" id="UP000235786"/>
    </source>
</evidence>
<dbReference type="GO" id="GO:0005886">
    <property type="term" value="C:plasma membrane"/>
    <property type="evidence" value="ECO:0007669"/>
    <property type="project" value="TreeGrafter"/>
</dbReference>
<dbReference type="SUPFAM" id="SSF103473">
    <property type="entry name" value="MFS general substrate transporter"/>
    <property type="match status" value="1"/>
</dbReference>
<proteinExistence type="predicted"/>
<keyword evidence="8" id="KW-1185">Reference proteome</keyword>
<dbReference type="OrthoDB" id="2585655at2759"/>
<dbReference type="AlphaFoldDB" id="A0A2J6SAB7"/>
<feature type="transmembrane region" description="Helical" evidence="5">
    <location>
        <begin position="92"/>
        <end position="111"/>
    </location>
</feature>
<sequence>MAPQNSFSQCTAGDPKFWPAYIRHLALANICLMVFLANMYTAGITTGFGELAVEFYVGNAQLVNTISYPVLALGVGNVFWTPTAVCFGKRPTIIVALVVFLACTIWSIKATTFNSLVASRVVACFAGGSIDSLGPAIVADLYMERYFATAMAIFSLCLSGGSQIGPMIAGFLIGAKGWRWLFILCAILAGVNLVLMLLFFPETNYRRVLYKGETAQEADKEAVQTIEENNKDASGQAESTELPLNSPYAGTYWRDLVNFRNRGTETRGLLGWPRQFSLPFRFLLVPQVLFATISYGVFLGGAVMIATVAPQLLSPPPYLFTSSGIGLFALSSFIGIVIAYPIAGPFTDYLSRFFGRRSHAEVHVPEYRMPALIMPFAIAPAGLLVFAYTLAHGGSAYAAAAGYAMQVSALAFVPSVVLSVVVDGWPATGSEALVLINAGKNAVAFGLTLSTPDWLAKVGLVKMFWDMAAIQWAVLVLAVPLYFFGPWARQKTLWLV</sequence>
<feature type="transmembrane region" description="Helical" evidence="5">
    <location>
        <begin position="21"/>
        <end position="42"/>
    </location>
</feature>
<feature type="transmembrane region" description="Helical" evidence="5">
    <location>
        <begin position="180"/>
        <end position="200"/>
    </location>
</feature>
<dbReference type="PANTHER" id="PTHR23502:SF160">
    <property type="entry name" value="MAJOR FACILITATOR SUPERFAMILY (MFS) PROFILE DOMAIN-CONTAINING PROTEIN-RELATED"/>
    <property type="match status" value="1"/>
</dbReference>